<dbReference type="GO" id="GO:0005525">
    <property type="term" value="F:GTP binding"/>
    <property type="evidence" value="ECO:0007669"/>
    <property type="project" value="UniProtKB-UniRule"/>
</dbReference>
<dbReference type="Gene3D" id="3.30.1360.120">
    <property type="entry name" value="Probable tRNA modification gtpase trme, domain 1"/>
    <property type="match status" value="1"/>
</dbReference>
<keyword evidence="5 10" id="KW-0547">Nucleotide-binding</keyword>
<dbReference type="InterPro" id="IPR006073">
    <property type="entry name" value="GTP-bd"/>
</dbReference>
<accession>A0A9W6FZZ8</accession>
<dbReference type="GO" id="GO:0005829">
    <property type="term" value="C:cytosol"/>
    <property type="evidence" value="ECO:0007669"/>
    <property type="project" value="TreeGrafter"/>
</dbReference>
<dbReference type="Pfam" id="PF12631">
    <property type="entry name" value="MnmE_helical"/>
    <property type="match status" value="1"/>
</dbReference>
<evidence type="ECO:0000259" key="12">
    <source>
        <dbReference type="PROSITE" id="PS51709"/>
    </source>
</evidence>
<protein>
    <recommendedName>
        <fullName evidence="10">tRNA modification GTPase MnmE</fullName>
        <ecNumber evidence="10">3.6.-.-</ecNumber>
    </recommendedName>
</protein>
<dbReference type="PRINTS" id="PR00326">
    <property type="entry name" value="GTP1OBG"/>
</dbReference>
<evidence type="ECO:0000313" key="14">
    <source>
        <dbReference type="Proteomes" id="UP001144352"/>
    </source>
</evidence>
<feature type="domain" description="TrmE-type G" evidence="12">
    <location>
        <begin position="221"/>
        <end position="377"/>
    </location>
</feature>
<comment type="caution">
    <text evidence="13">The sequence shown here is derived from an EMBL/GenBank/DDBJ whole genome shotgun (WGS) entry which is preliminary data.</text>
</comment>
<evidence type="ECO:0000256" key="6">
    <source>
        <dbReference type="ARBA" id="ARBA00022801"/>
    </source>
</evidence>
<dbReference type="PROSITE" id="PS51709">
    <property type="entry name" value="G_TRME"/>
    <property type="match status" value="1"/>
</dbReference>
<comment type="subunit">
    <text evidence="10">Homodimer. Heterotetramer of two MnmE and two MnmG subunits.</text>
</comment>
<dbReference type="GO" id="GO:0003924">
    <property type="term" value="F:GTPase activity"/>
    <property type="evidence" value="ECO:0007669"/>
    <property type="project" value="UniProtKB-UniRule"/>
</dbReference>
<dbReference type="InterPro" id="IPR027417">
    <property type="entry name" value="P-loop_NTPase"/>
</dbReference>
<comment type="caution">
    <text evidence="10">Lacks conserved residue(s) required for the propagation of feature annotation.</text>
</comment>
<dbReference type="PANTHER" id="PTHR42714">
    <property type="entry name" value="TRNA MODIFICATION GTPASE GTPBP3"/>
    <property type="match status" value="1"/>
</dbReference>
<comment type="cofactor">
    <cofactor evidence="10">
        <name>K(+)</name>
        <dbReference type="ChEBI" id="CHEBI:29103"/>
    </cofactor>
    <text evidence="10">Binds 1 potassium ion per subunit.</text>
</comment>
<sequence>MYVEDTIAAIGTPVGEGGIGVIRVSGPDAPAIARRIVRRGNENGDFESHRFYYGMVMDPDTADSVDEVMAVLMVSPRSYTREDVLEIQCHGGYLVTRRVLDAVLRCGARLAEPGEFTRRAFLNGRIDLVQAEAVIDVIRSKTEAALSLAQHQREGRLSERLDAVQGSLRHGLALIEAFIDFPEEEVDSATQGEIEARAREALARIDELLDGFDEGRVLREGVSVLIAGKPNVGKSSLLNTLLREKRAIVTSVPGTTRDIIEEVVNVRGLPLRMLDTAGIRETEDIVEQEGVRLTLEKIPQADLILFVLDGSRPYDDDDRMILDALAGRRSIVVVNKSDLPASLCLPGDLEGVRNVPISTATGAGIDDLREAIFDTFIHGHAIDSREYVALSQARHRDALEKARGRIVVFLENLAVGHELEILAVDLRDALDAVGEVTGETTPDDILDMIFQRFCIGK</sequence>
<evidence type="ECO:0000313" key="13">
    <source>
        <dbReference type="EMBL" id="GLI38016.1"/>
    </source>
</evidence>
<dbReference type="InterPro" id="IPR004520">
    <property type="entry name" value="GTPase_MnmE"/>
</dbReference>
<organism evidence="13 14">
    <name type="scientific">Geobacter hydrogenophilus</name>
    <dbReference type="NCBI Taxonomy" id="40983"/>
    <lineage>
        <taxon>Bacteria</taxon>
        <taxon>Pseudomonadati</taxon>
        <taxon>Thermodesulfobacteriota</taxon>
        <taxon>Desulfuromonadia</taxon>
        <taxon>Geobacterales</taxon>
        <taxon>Geobacteraceae</taxon>
        <taxon>Geobacter</taxon>
    </lineage>
</organism>
<feature type="binding site" evidence="10">
    <location>
        <position position="250"/>
    </location>
    <ligand>
        <name>K(+)</name>
        <dbReference type="ChEBI" id="CHEBI:29103"/>
    </ligand>
</feature>
<dbReference type="FunFam" id="3.30.1360.120:FF:000003">
    <property type="entry name" value="tRNA modification GTPase MnmE"/>
    <property type="match status" value="1"/>
</dbReference>
<evidence type="ECO:0000256" key="9">
    <source>
        <dbReference type="ARBA" id="ARBA00023134"/>
    </source>
</evidence>
<evidence type="ECO:0000256" key="1">
    <source>
        <dbReference type="ARBA" id="ARBA00011043"/>
    </source>
</evidence>
<keyword evidence="7 10" id="KW-0460">Magnesium</keyword>
<dbReference type="Pfam" id="PF10396">
    <property type="entry name" value="TrmE_N"/>
    <property type="match status" value="1"/>
</dbReference>
<evidence type="ECO:0000256" key="4">
    <source>
        <dbReference type="ARBA" id="ARBA00022723"/>
    </source>
</evidence>
<feature type="binding site" evidence="10">
    <location>
        <position position="235"/>
    </location>
    <ligand>
        <name>Mg(2+)</name>
        <dbReference type="ChEBI" id="CHEBI:18420"/>
    </ligand>
</feature>
<gene>
    <name evidence="10 13" type="primary">mnmE</name>
    <name evidence="10" type="synonym">trmE</name>
    <name evidence="13" type="ORF">GHYDROH2_15170</name>
</gene>
<comment type="similarity">
    <text evidence="1 10 11">Belongs to the TRAFAC class TrmE-Era-EngA-EngB-Septin-like GTPase superfamily. TrmE GTPase family.</text>
</comment>
<proteinExistence type="inferred from homology"/>
<dbReference type="CDD" id="cd04164">
    <property type="entry name" value="trmE"/>
    <property type="match status" value="1"/>
</dbReference>
<dbReference type="SUPFAM" id="SSF52540">
    <property type="entry name" value="P-loop containing nucleoside triphosphate hydrolases"/>
    <property type="match status" value="1"/>
</dbReference>
<feature type="binding site" evidence="10">
    <location>
        <position position="256"/>
    </location>
    <ligand>
        <name>Mg(2+)</name>
        <dbReference type="ChEBI" id="CHEBI:18420"/>
    </ligand>
</feature>
<evidence type="ECO:0000256" key="2">
    <source>
        <dbReference type="ARBA" id="ARBA00022490"/>
    </source>
</evidence>
<dbReference type="InterPro" id="IPR027266">
    <property type="entry name" value="TrmE/GcvT-like"/>
</dbReference>
<feature type="binding site" evidence="10">
    <location>
        <position position="457"/>
    </location>
    <ligand>
        <name>(6S)-5-formyl-5,6,7,8-tetrahydrofolate</name>
        <dbReference type="ChEBI" id="CHEBI:57457"/>
    </ligand>
</feature>
<feature type="binding site" evidence="10">
    <location>
        <position position="255"/>
    </location>
    <ligand>
        <name>K(+)</name>
        <dbReference type="ChEBI" id="CHEBI:29103"/>
    </ligand>
</feature>
<feature type="binding site" evidence="10">
    <location>
        <begin position="250"/>
        <end position="256"/>
    </location>
    <ligand>
        <name>GTP</name>
        <dbReference type="ChEBI" id="CHEBI:37565"/>
    </ligand>
</feature>
<dbReference type="FunFam" id="3.40.50.300:FF:000494">
    <property type="entry name" value="tRNA modification GTPase MnmE"/>
    <property type="match status" value="1"/>
</dbReference>
<dbReference type="NCBIfam" id="NF003661">
    <property type="entry name" value="PRK05291.1-3"/>
    <property type="match status" value="1"/>
</dbReference>
<comment type="function">
    <text evidence="10">Exhibits a very high intrinsic GTPase hydrolysis rate. Involved in the addition of a carboxymethylaminomethyl (cmnm) group at the wobble position (U34) of certain tRNAs, forming tRNA-cmnm(5)s(2)U34.</text>
</comment>
<dbReference type="Pfam" id="PF01926">
    <property type="entry name" value="MMR_HSR1"/>
    <property type="match status" value="1"/>
</dbReference>
<keyword evidence="2 10" id="KW-0963">Cytoplasm</keyword>
<feature type="binding site" evidence="10">
    <location>
        <position position="231"/>
    </location>
    <ligand>
        <name>K(+)</name>
        <dbReference type="ChEBI" id="CHEBI:29103"/>
    </ligand>
</feature>
<dbReference type="GO" id="GO:0002098">
    <property type="term" value="P:tRNA wobble uridine modification"/>
    <property type="evidence" value="ECO:0007669"/>
    <property type="project" value="TreeGrafter"/>
</dbReference>
<dbReference type="InterPro" id="IPR018948">
    <property type="entry name" value="GTP-bd_TrmE_N"/>
</dbReference>
<dbReference type="CDD" id="cd14858">
    <property type="entry name" value="TrmE_N"/>
    <property type="match status" value="1"/>
</dbReference>
<keyword evidence="14" id="KW-1185">Reference proteome</keyword>
<dbReference type="AlphaFoldDB" id="A0A9W6FZZ8"/>
<dbReference type="Gene3D" id="1.20.120.430">
    <property type="entry name" value="tRNA modification GTPase MnmE domain 2"/>
    <property type="match status" value="1"/>
</dbReference>
<feature type="binding site" evidence="10">
    <location>
        <begin position="231"/>
        <end position="236"/>
    </location>
    <ligand>
        <name>GTP</name>
        <dbReference type="ChEBI" id="CHEBI:37565"/>
    </ligand>
</feature>
<dbReference type="InterPro" id="IPR031168">
    <property type="entry name" value="G_TrmE"/>
</dbReference>
<evidence type="ECO:0000256" key="7">
    <source>
        <dbReference type="ARBA" id="ARBA00022842"/>
    </source>
</evidence>
<name>A0A9W6FZZ8_9BACT</name>
<keyword evidence="6 10" id="KW-0378">Hydrolase</keyword>
<dbReference type="NCBIfam" id="TIGR00231">
    <property type="entry name" value="small_GTP"/>
    <property type="match status" value="1"/>
</dbReference>
<feature type="binding site" evidence="10">
    <location>
        <position position="23"/>
    </location>
    <ligand>
        <name>(6S)-5-formyl-5,6,7,8-tetrahydrofolate</name>
        <dbReference type="ChEBI" id="CHEBI:57457"/>
    </ligand>
</feature>
<dbReference type="PANTHER" id="PTHR42714:SF2">
    <property type="entry name" value="TRNA MODIFICATION GTPASE GTPBP3, MITOCHONDRIAL"/>
    <property type="match status" value="1"/>
</dbReference>
<dbReference type="GO" id="GO:0046872">
    <property type="term" value="F:metal ion binding"/>
    <property type="evidence" value="ECO:0007669"/>
    <property type="project" value="UniProtKB-KW"/>
</dbReference>
<dbReference type="Proteomes" id="UP001144352">
    <property type="component" value="Unassembled WGS sequence"/>
</dbReference>
<dbReference type="RefSeq" id="WP_214186225.1">
    <property type="nucleotide sequence ID" value="NZ_BSDS01000001.1"/>
</dbReference>
<dbReference type="NCBIfam" id="TIGR00450">
    <property type="entry name" value="mnmE_trmE_thdF"/>
    <property type="match status" value="1"/>
</dbReference>
<keyword evidence="3 10" id="KW-0819">tRNA processing</keyword>
<keyword evidence="4 10" id="KW-0479">Metal-binding</keyword>
<evidence type="ECO:0000256" key="3">
    <source>
        <dbReference type="ARBA" id="ARBA00022694"/>
    </source>
</evidence>
<dbReference type="Gene3D" id="3.40.50.300">
    <property type="entry name" value="P-loop containing nucleotide triphosphate hydrolases"/>
    <property type="match status" value="1"/>
</dbReference>
<dbReference type="InterPro" id="IPR027368">
    <property type="entry name" value="MnmE_dom2"/>
</dbReference>
<evidence type="ECO:0000256" key="10">
    <source>
        <dbReference type="HAMAP-Rule" id="MF_00379"/>
    </source>
</evidence>
<evidence type="ECO:0000256" key="8">
    <source>
        <dbReference type="ARBA" id="ARBA00022958"/>
    </source>
</evidence>
<comment type="subcellular location">
    <subcellularLocation>
        <location evidence="10">Cytoplasm</location>
    </subcellularLocation>
</comment>
<evidence type="ECO:0000256" key="11">
    <source>
        <dbReference type="RuleBase" id="RU003313"/>
    </source>
</evidence>
<reference evidence="13" key="1">
    <citation type="submission" date="2022-12" db="EMBL/GenBank/DDBJ databases">
        <title>Reference genome sequencing for broad-spectrum identification of bacterial and archaeal isolates by mass spectrometry.</title>
        <authorList>
            <person name="Sekiguchi Y."/>
            <person name="Tourlousse D.M."/>
        </authorList>
    </citation>
    <scope>NUCLEOTIDE SEQUENCE</scope>
    <source>
        <strain evidence="13">H2</strain>
    </source>
</reference>
<dbReference type="GO" id="GO:0042802">
    <property type="term" value="F:identical protein binding"/>
    <property type="evidence" value="ECO:0007669"/>
    <property type="project" value="UniProtKB-ARBA"/>
</dbReference>
<feature type="binding site" evidence="10">
    <location>
        <position position="86"/>
    </location>
    <ligand>
        <name>(6S)-5-formyl-5,6,7,8-tetrahydrofolate</name>
        <dbReference type="ChEBI" id="CHEBI:57457"/>
    </ligand>
</feature>
<feature type="binding site" evidence="10">
    <location>
        <position position="252"/>
    </location>
    <ligand>
        <name>K(+)</name>
        <dbReference type="ChEBI" id="CHEBI:29103"/>
    </ligand>
</feature>
<feature type="binding site" evidence="10">
    <location>
        <begin position="275"/>
        <end position="278"/>
    </location>
    <ligand>
        <name>GTP</name>
        <dbReference type="ChEBI" id="CHEBI:37565"/>
    </ligand>
</feature>
<dbReference type="InterPro" id="IPR025867">
    <property type="entry name" value="MnmE_helical"/>
</dbReference>
<evidence type="ECO:0000256" key="5">
    <source>
        <dbReference type="ARBA" id="ARBA00022741"/>
    </source>
</evidence>
<dbReference type="EC" id="3.6.-.-" evidence="10"/>
<dbReference type="HAMAP" id="MF_00379">
    <property type="entry name" value="GTPase_MnmE"/>
    <property type="match status" value="1"/>
</dbReference>
<dbReference type="InterPro" id="IPR005225">
    <property type="entry name" value="Small_GTP-bd"/>
</dbReference>
<dbReference type="GO" id="GO:0030488">
    <property type="term" value="P:tRNA methylation"/>
    <property type="evidence" value="ECO:0007669"/>
    <property type="project" value="TreeGrafter"/>
</dbReference>
<keyword evidence="9 10" id="KW-0342">GTP-binding</keyword>
<feature type="binding site" evidence="10">
    <location>
        <position position="125"/>
    </location>
    <ligand>
        <name>(6S)-5-formyl-5,6,7,8-tetrahydrofolate</name>
        <dbReference type="ChEBI" id="CHEBI:57457"/>
    </ligand>
</feature>
<dbReference type="EMBL" id="BSDS01000001">
    <property type="protein sequence ID" value="GLI38016.1"/>
    <property type="molecule type" value="Genomic_DNA"/>
</dbReference>
<keyword evidence="8 10" id="KW-0630">Potassium</keyword>